<comment type="caution">
    <text evidence="2">The sequence shown here is derived from an EMBL/GenBank/DDBJ whole genome shotgun (WGS) entry which is preliminary data.</text>
</comment>
<evidence type="ECO:0000256" key="1">
    <source>
        <dbReference type="SAM" id="Phobius"/>
    </source>
</evidence>
<sequence length="50" mass="5891">MNNKTSYEINILKQIDWVFIIFLLGILGTPFFTYSFIISLITCLFIKENN</sequence>
<keyword evidence="1" id="KW-0472">Membrane</keyword>
<dbReference type="RefSeq" id="WP_268060473.1">
    <property type="nucleotide sequence ID" value="NZ_JAPQFJ010000004.1"/>
</dbReference>
<protein>
    <submittedName>
        <fullName evidence="2">Uncharacterized protein</fullName>
    </submittedName>
</protein>
<dbReference type="EMBL" id="JAPQFJ010000004">
    <property type="protein sequence ID" value="MCY6958062.1"/>
    <property type="molecule type" value="Genomic_DNA"/>
</dbReference>
<gene>
    <name evidence="2" type="ORF">OW729_05505</name>
</gene>
<dbReference type="Proteomes" id="UP001144612">
    <property type="component" value="Unassembled WGS sequence"/>
</dbReference>
<proteinExistence type="predicted"/>
<organism evidence="2 3">
    <name type="scientific">Clostridium brassicae</name>
    <dbReference type="NCBI Taxonomy" id="2999072"/>
    <lineage>
        <taxon>Bacteria</taxon>
        <taxon>Bacillati</taxon>
        <taxon>Bacillota</taxon>
        <taxon>Clostridia</taxon>
        <taxon>Eubacteriales</taxon>
        <taxon>Clostridiaceae</taxon>
        <taxon>Clostridium</taxon>
    </lineage>
</organism>
<evidence type="ECO:0000313" key="3">
    <source>
        <dbReference type="Proteomes" id="UP001144612"/>
    </source>
</evidence>
<accession>A0ABT4D6Z6</accession>
<reference evidence="2" key="1">
    <citation type="submission" date="2022-12" db="EMBL/GenBank/DDBJ databases">
        <title>Clostridium sp. nov., isolated from industrial wastewater.</title>
        <authorList>
            <person name="Jiayan W."/>
        </authorList>
    </citation>
    <scope>NUCLEOTIDE SEQUENCE</scope>
    <source>
        <strain evidence="2">ZC22-4</strain>
    </source>
</reference>
<name>A0ABT4D6Z6_9CLOT</name>
<evidence type="ECO:0000313" key="2">
    <source>
        <dbReference type="EMBL" id="MCY6958062.1"/>
    </source>
</evidence>
<keyword evidence="1" id="KW-0812">Transmembrane</keyword>
<keyword evidence="1" id="KW-1133">Transmembrane helix</keyword>
<feature type="transmembrane region" description="Helical" evidence="1">
    <location>
        <begin position="20"/>
        <end position="46"/>
    </location>
</feature>
<keyword evidence="3" id="KW-1185">Reference proteome</keyword>